<sequence>QSISVNPVDTKQRTMPVDKVPRVLGFDAVGVIEKIGDQVSMFQEGDVVFYSGSPNQNGSNEEYQLIEEYLVAKAPTNLKSEQAASLPLTGLTAYETLFDVFGISKEPSENKGKSLLIINGAGGVGNIATQIAKFYGLKVITTAS</sequence>
<dbReference type="InterPro" id="IPR002364">
    <property type="entry name" value="Quin_OxRdtase/zeta-crystal_CS"/>
</dbReference>
<dbReference type="PANTHER" id="PTHR43482:SF1">
    <property type="entry name" value="PROTEIN AST1-RELATED"/>
    <property type="match status" value="1"/>
</dbReference>
<dbReference type="InterPro" id="IPR036291">
    <property type="entry name" value="NAD(P)-bd_dom_sf"/>
</dbReference>
<dbReference type="Pfam" id="PF08240">
    <property type="entry name" value="ADH_N"/>
    <property type="match status" value="1"/>
</dbReference>
<dbReference type="PANTHER" id="PTHR43482">
    <property type="entry name" value="PROTEIN AST1-RELATED"/>
    <property type="match status" value="1"/>
</dbReference>
<dbReference type="InterPro" id="IPR011032">
    <property type="entry name" value="GroES-like_sf"/>
</dbReference>
<dbReference type="RefSeq" id="WP_308891520.1">
    <property type="nucleotide sequence ID" value="NZ_JAVGJF010000530.1"/>
</dbReference>
<feature type="non-terminal residue" evidence="2">
    <location>
        <position position="144"/>
    </location>
</feature>
<dbReference type="Gene3D" id="3.40.50.720">
    <property type="entry name" value="NAD(P)-binding Rossmann-like Domain"/>
    <property type="match status" value="1"/>
</dbReference>
<name>A0ABD5B067_STACR</name>
<dbReference type="InterPro" id="IPR052585">
    <property type="entry name" value="Lipid_raft_assoc_Zn_ADH"/>
</dbReference>
<dbReference type="PROSITE" id="PS01162">
    <property type="entry name" value="QOR_ZETA_CRYSTAL"/>
    <property type="match status" value="1"/>
</dbReference>
<gene>
    <name evidence="2" type="ORF">RCF65_13050</name>
</gene>
<reference evidence="2 3" key="1">
    <citation type="submission" date="2023-08" db="EMBL/GenBank/DDBJ databases">
        <title>Whole genome sequencing of Staphylococcus chromogenes NNSch 2386.</title>
        <authorList>
            <person name="Kropotov V.S."/>
            <person name="Boriskina E.V."/>
            <person name="Gordinskaya N.A."/>
            <person name="Shkurkina I.S."/>
            <person name="Kryazhev D.V."/>
            <person name="Alekseeva A.E."/>
            <person name="Makhova M.A."/>
        </authorList>
    </citation>
    <scope>NUCLEOTIDE SEQUENCE [LARGE SCALE GENOMIC DNA]</scope>
    <source>
        <strain evidence="2 3">NNSch 2386</strain>
    </source>
</reference>
<accession>A0ABD5B067</accession>
<proteinExistence type="predicted"/>
<dbReference type="EMBL" id="JAVGJF010000530">
    <property type="protein sequence ID" value="MDQ7176885.1"/>
    <property type="molecule type" value="Genomic_DNA"/>
</dbReference>
<feature type="domain" description="Alcohol dehydrogenase-like N-terminal" evidence="1">
    <location>
        <begin position="2"/>
        <end position="53"/>
    </location>
</feature>
<evidence type="ECO:0000313" key="3">
    <source>
        <dbReference type="Proteomes" id="UP001240157"/>
    </source>
</evidence>
<dbReference type="AlphaFoldDB" id="A0ABD5B067"/>
<dbReference type="SUPFAM" id="SSF51735">
    <property type="entry name" value="NAD(P)-binding Rossmann-fold domains"/>
    <property type="match status" value="1"/>
</dbReference>
<dbReference type="InterPro" id="IPR013154">
    <property type="entry name" value="ADH-like_N"/>
</dbReference>
<evidence type="ECO:0000313" key="2">
    <source>
        <dbReference type="EMBL" id="MDQ7176885.1"/>
    </source>
</evidence>
<comment type="caution">
    <text evidence="2">The sequence shown here is derived from an EMBL/GenBank/DDBJ whole genome shotgun (WGS) entry which is preliminary data.</text>
</comment>
<dbReference type="Proteomes" id="UP001240157">
    <property type="component" value="Unassembled WGS sequence"/>
</dbReference>
<protein>
    <submittedName>
        <fullName evidence="2">Alcohol dehydrogenase catalytic domain-containing protein</fullName>
    </submittedName>
</protein>
<evidence type="ECO:0000259" key="1">
    <source>
        <dbReference type="Pfam" id="PF08240"/>
    </source>
</evidence>
<feature type="non-terminal residue" evidence="2">
    <location>
        <position position="1"/>
    </location>
</feature>
<dbReference type="Gene3D" id="3.90.180.10">
    <property type="entry name" value="Medium-chain alcohol dehydrogenases, catalytic domain"/>
    <property type="match status" value="1"/>
</dbReference>
<organism evidence="2 3">
    <name type="scientific">Staphylococcus chromogenes</name>
    <name type="common">Staphylococcus hyicus subsp. chromogenes</name>
    <dbReference type="NCBI Taxonomy" id="46126"/>
    <lineage>
        <taxon>Bacteria</taxon>
        <taxon>Bacillati</taxon>
        <taxon>Bacillota</taxon>
        <taxon>Bacilli</taxon>
        <taxon>Bacillales</taxon>
        <taxon>Staphylococcaceae</taxon>
        <taxon>Staphylococcus</taxon>
    </lineage>
</organism>
<dbReference type="SUPFAM" id="SSF50129">
    <property type="entry name" value="GroES-like"/>
    <property type="match status" value="1"/>
</dbReference>